<dbReference type="Pfam" id="PF05368">
    <property type="entry name" value="NmrA"/>
    <property type="match status" value="1"/>
</dbReference>
<evidence type="ECO:0000313" key="4">
    <source>
        <dbReference type="EMBL" id="KAF2803951.1"/>
    </source>
</evidence>
<keyword evidence="5" id="KW-1185">Reference proteome</keyword>
<evidence type="ECO:0000256" key="1">
    <source>
        <dbReference type="ARBA" id="ARBA00006328"/>
    </source>
</evidence>
<keyword evidence="2" id="KW-0521">NADP</keyword>
<dbReference type="InterPro" id="IPR036291">
    <property type="entry name" value="NAD(P)-bd_dom_sf"/>
</dbReference>
<gene>
    <name evidence="4 6" type="ORF">BDZ99DRAFT_467679</name>
</gene>
<reference evidence="6" key="2">
    <citation type="submission" date="2020-04" db="EMBL/GenBank/DDBJ databases">
        <authorList>
            <consortium name="NCBI Genome Project"/>
        </authorList>
    </citation>
    <scope>NUCLEOTIDE SEQUENCE</scope>
    <source>
        <strain evidence="6">CBS 304.34</strain>
    </source>
</reference>
<dbReference type="PANTHER" id="PTHR42748">
    <property type="entry name" value="NITROGEN METABOLITE REPRESSION PROTEIN NMRA FAMILY MEMBER"/>
    <property type="match status" value="1"/>
</dbReference>
<dbReference type="EMBL" id="MU003715">
    <property type="protein sequence ID" value="KAF2803951.1"/>
    <property type="molecule type" value="Genomic_DNA"/>
</dbReference>
<dbReference type="SUPFAM" id="SSF51735">
    <property type="entry name" value="NAD(P)-binding Rossmann-fold domains"/>
    <property type="match status" value="1"/>
</dbReference>
<dbReference type="InterPro" id="IPR008030">
    <property type="entry name" value="NmrA-like"/>
</dbReference>
<dbReference type="Gene3D" id="3.90.25.10">
    <property type="entry name" value="UDP-galactose 4-epimerase, domain 1"/>
    <property type="match status" value="1"/>
</dbReference>
<evidence type="ECO:0000256" key="2">
    <source>
        <dbReference type="ARBA" id="ARBA00022857"/>
    </source>
</evidence>
<dbReference type="Gene3D" id="3.40.50.720">
    <property type="entry name" value="NAD(P)-binding Rossmann-like Domain"/>
    <property type="match status" value="1"/>
</dbReference>
<feature type="domain" description="NmrA-like" evidence="3">
    <location>
        <begin position="3"/>
        <end position="298"/>
    </location>
</feature>
<evidence type="ECO:0000259" key="3">
    <source>
        <dbReference type="Pfam" id="PF05368"/>
    </source>
</evidence>
<evidence type="ECO:0000313" key="5">
    <source>
        <dbReference type="Proteomes" id="UP000504636"/>
    </source>
</evidence>
<comment type="similarity">
    <text evidence="1">Belongs to the NmrA-type oxidoreductase family.</text>
</comment>
<sequence length="330" mass="36185">MSEKLIVIVGITGNQGASVADVFLKTPGWKIRGISRDLTKGSSKEWSDKGVEMVAADLNDAESLKKAFAGANVAFGVTDFWQSVKIPANHAKAAQEGRTINEVAYDIEVQQGKNIVDAAAATVKTLDRFVLSTLSSTKKWSKGAITFNLHFDAKWEAVEYLRATYPELEKKTSFLQVGYFATNWRGGGMMAPRKQPDGTYILRVSMSGDVKFPMTDPRADVGSFTKALVDVPAGKNLIGAGSKLSWKEWAALWGEHNGKTITYEVAPRSELEDAIPGPVGKELADMIEYIDKFGYDGNDPDVVYPEDLGIEVPRTTMAEYIKKTDWTPCL</sequence>
<dbReference type="RefSeq" id="XP_033570915.1">
    <property type="nucleotide sequence ID" value="XM_033721075.1"/>
</dbReference>
<dbReference type="Proteomes" id="UP000504636">
    <property type="component" value="Unplaced"/>
</dbReference>
<proteinExistence type="inferred from homology"/>
<dbReference type="OrthoDB" id="3358371at2759"/>
<dbReference type="InterPro" id="IPR051164">
    <property type="entry name" value="NmrA-like_oxidored"/>
</dbReference>
<dbReference type="AlphaFoldDB" id="A0A6A6Y531"/>
<evidence type="ECO:0000313" key="6">
    <source>
        <dbReference type="RefSeq" id="XP_033570915.1"/>
    </source>
</evidence>
<name>A0A6A6Y531_9PEZI</name>
<reference evidence="4 6" key="1">
    <citation type="journal article" date="2020" name="Stud. Mycol.">
        <title>101 Dothideomycetes genomes: a test case for predicting lifestyles and emergence of pathogens.</title>
        <authorList>
            <person name="Haridas S."/>
            <person name="Albert R."/>
            <person name="Binder M."/>
            <person name="Bloem J."/>
            <person name="Labutti K."/>
            <person name="Salamov A."/>
            <person name="Andreopoulos B."/>
            <person name="Baker S."/>
            <person name="Barry K."/>
            <person name="Bills G."/>
            <person name="Bluhm B."/>
            <person name="Cannon C."/>
            <person name="Castanera R."/>
            <person name="Culley D."/>
            <person name="Daum C."/>
            <person name="Ezra D."/>
            <person name="Gonzalez J."/>
            <person name="Henrissat B."/>
            <person name="Kuo A."/>
            <person name="Liang C."/>
            <person name="Lipzen A."/>
            <person name="Lutzoni F."/>
            <person name="Magnuson J."/>
            <person name="Mondo S."/>
            <person name="Nolan M."/>
            <person name="Ohm R."/>
            <person name="Pangilinan J."/>
            <person name="Park H.-J."/>
            <person name="Ramirez L."/>
            <person name="Alfaro M."/>
            <person name="Sun H."/>
            <person name="Tritt A."/>
            <person name="Yoshinaga Y."/>
            <person name="Zwiers L.-H."/>
            <person name="Turgeon B."/>
            <person name="Goodwin S."/>
            <person name="Spatafora J."/>
            <person name="Crous P."/>
            <person name="Grigoriev I."/>
        </authorList>
    </citation>
    <scope>NUCLEOTIDE SEQUENCE</scope>
    <source>
        <strain evidence="4 6">CBS 304.34</strain>
    </source>
</reference>
<reference evidence="6" key="3">
    <citation type="submission" date="2025-04" db="UniProtKB">
        <authorList>
            <consortium name="RefSeq"/>
        </authorList>
    </citation>
    <scope>IDENTIFICATION</scope>
    <source>
        <strain evidence="6">CBS 304.34</strain>
    </source>
</reference>
<protein>
    <submittedName>
        <fullName evidence="4 6">NAD(P)-binding protein</fullName>
    </submittedName>
</protein>
<dbReference type="CDD" id="cd05251">
    <property type="entry name" value="NmrA_like_SDR_a"/>
    <property type="match status" value="1"/>
</dbReference>
<dbReference type="PANTHER" id="PTHR42748:SF26">
    <property type="entry name" value="NMRA-LIKE DOMAIN-CONTAINING PROTEIN"/>
    <property type="match status" value="1"/>
</dbReference>
<dbReference type="GO" id="GO:0005634">
    <property type="term" value="C:nucleus"/>
    <property type="evidence" value="ECO:0007669"/>
    <property type="project" value="TreeGrafter"/>
</dbReference>
<organism evidence="4">
    <name type="scientific">Mytilinidion resinicola</name>
    <dbReference type="NCBI Taxonomy" id="574789"/>
    <lineage>
        <taxon>Eukaryota</taxon>
        <taxon>Fungi</taxon>
        <taxon>Dikarya</taxon>
        <taxon>Ascomycota</taxon>
        <taxon>Pezizomycotina</taxon>
        <taxon>Dothideomycetes</taxon>
        <taxon>Pleosporomycetidae</taxon>
        <taxon>Mytilinidiales</taxon>
        <taxon>Mytilinidiaceae</taxon>
        <taxon>Mytilinidion</taxon>
    </lineage>
</organism>
<dbReference type="GeneID" id="54461968"/>
<accession>A0A6A6Y531</accession>